<feature type="transmembrane region" description="Helical" evidence="6">
    <location>
        <begin position="184"/>
        <end position="207"/>
    </location>
</feature>
<organism evidence="7 8">
    <name type="scientific">Pararge aegeria aegeria</name>
    <dbReference type="NCBI Taxonomy" id="348720"/>
    <lineage>
        <taxon>Eukaryota</taxon>
        <taxon>Metazoa</taxon>
        <taxon>Ecdysozoa</taxon>
        <taxon>Arthropoda</taxon>
        <taxon>Hexapoda</taxon>
        <taxon>Insecta</taxon>
        <taxon>Pterygota</taxon>
        <taxon>Neoptera</taxon>
        <taxon>Endopterygota</taxon>
        <taxon>Lepidoptera</taxon>
        <taxon>Glossata</taxon>
        <taxon>Ditrysia</taxon>
        <taxon>Papilionoidea</taxon>
        <taxon>Nymphalidae</taxon>
        <taxon>Satyrinae</taxon>
        <taxon>Satyrini</taxon>
        <taxon>Parargina</taxon>
        <taxon>Pararge</taxon>
    </lineage>
</organism>
<dbReference type="Proteomes" id="UP000838756">
    <property type="component" value="Unassembled WGS sequence"/>
</dbReference>
<dbReference type="InterPro" id="IPR000301">
    <property type="entry name" value="Tetraspanin_animals"/>
</dbReference>
<evidence type="ECO:0000256" key="2">
    <source>
        <dbReference type="ARBA" id="ARBA00006840"/>
    </source>
</evidence>
<keyword evidence="4 6" id="KW-1133">Transmembrane helix</keyword>
<evidence type="ECO:0000313" key="7">
    <source>
        <dbReference type="EMBL" id="CAH2239911.1"/>
    </source>
</evidence>
<dbReference type="EMBL" id="CAKXAJ010025465">
    <property type="protein sequence ID" value="CAH2239911.1"/>
    <property type="molecule type" value="Genomic_DNA"/>
</dbReference>
<keyword evidence="8" id="KW-1185">Reference proteome</keyword>
<comment type="similarity">
    <text evidence="2">Belongs to the tetraspanin (TM4SF) family.</text>
</comment>
<sequence>MGNQFNNVAVIACLKTLLFVFNIVFWLTGLLILVGGLWAEFDLYKYMELSPEFSGTAPLVIIGIASLIVLISSIAFSCIIKGQPVLLYIYGGFLVCIFMMDAGVGASAICYRDTFARGLHDGLTKTIISYNPQKANFDFAQSARVIPISCCLDKTRCVTANYSDVFQRGCYEVLTEYLTNNLNILFGMAIGTALLPLMGALLSCSLARKAAGRTTALAQATAASFAADLLKLFNLRLTVLYSNCINV</sequence>
<dbReference type="AlphaFoldDB" id="A0A8S4RSS2"/>
<protein>
    <submittedName>
        <fullName evidence="7">Jg2646 protein</fullName>
    </submittedName>
</protein>
<reference evidence="7" key="1">
    <citation type="submission" date="2022-03" db="EMBL/GenBank/DDBJ databases">
        <authorList>
            <person name="Lindestad O."/>
        </authorList>
    </citation>
    <scope>NUCLEOTIDE SEQUENCE</scope>
</reference>
<evidence type="ECO:0000256" key="1">
    <source>
        <dbReference type="ARBA" id="ARBA00004141"/>
    </source>
</evidence>
<comment type="subcellular location">
    <subcellularLocation>
        <location evidence="1">Membrane</location>
        <topology evidence="1">Multi-pass membrane protein</topology>
    </subcellularLocation>
</comment>
<dbReference type="Pfam" id="PF00335">
    <property type="entry name" value="Tetraspanin"/>
    <property type="match status" value="1"/>
</dbReference>
<evidence type="ECO:0000256" key="4">
    <source>
        <dbReference type="ARBA" id="ARBA00022989"/>
    </source>
</evidence>
<dbReference type="PIRSF" id="PIRSF002419">
    <property type="entry name" value="Tetraspanin"/>
    <property type="match status" value="1"/>
</dbReference>
<dbReference type="GO" id="GO:0005886">
    <property type="term" value="C:plasma membrane"/>
    <property type="evidence" value="ECO:0007669"/>
    <property type="project" value="TreeGrafter"/>
</dbReference>
<dbReference type="PRINTS" id="PR00259">
    <property type="entry name" value="TMFOUR"/>
</dbReference>
<feature type="transmembrane region" description="Helical" evidence="6">
    <location>
        <begin position="59"/>
        <end position="80"/>
    </location>
</feature>
<dbReference type="InterPro" id="IPR018499">
    <property type="entry name" value="Tetraspanin/Peripherin"/>
</dbReference>
<feature type="transmembrane region" description="Helical" evidence="6">
    <location>
        <begin position="87"/>
        <end position="109"/>
    </location>
</feature>
<keyword evidence="3 6" id="KW-0812">Transmembrane</keyword>
<dbReference type="PANTHER" id="PTHR19282">
    <property type="entry name" value="TETRASPANIN"/>
    <property type="match status" value="1"/>
</dbReference>
<evidence type="ECO:0000256" key="6">
    <source>
        <dbReference type="SAM" id="Phobius"/>
    </source>
</evidence>
<name>A0A8S4RSS2_9NEOP</name>
<comment type="caution">
    <text evidence="7">The sequence shown here is derived from an EMBL/GenBank/DDBJ whole genome shotgun (WGS) entry which is preliminary data.</text>
</comment>
<evidence type="ECO:0000256" key="5">
    <source>
        <dbReference type="ARBA" id="ARBA00023136"/>
    </source>
</evidence>
<evidence type="ECO:0000256" key="3">
    <source>
        <dbReference type="ARBA" id="ARBA00022692"/>
    </source>
</evidence>
<feature type="transmembrane region" description="Helical" evidence="6">
    <location>
        <begin position="12"/>
        <end position="39"/>
    </location>
</feature>
<dbReference type="OrthoDB" id="9972904at2759"/>
<accession>A0A8S4RSS2</accession>
<dbReference type="PANTHER" id="PTHR19282:SF252">
    <property type="entry name" value="TETRASPANIN"/>
    <property type="match status" value="1"/>
</dbReference>
<proteinExistence type="inferred from homology"/>
<keyword evidence="5 6" id="KW-0472">Membrane</keyword>
<evidence type="ECO:0000313" key="8">
    <source>
        <dbReference type="Proteomes" id="UP000838756"/>
    </source>
</evidence>
<gene>
    <name evidence="7" type="primary">jg2646</name>
    <name evidence="7" type="ORF">PAEG_LOCUS16547</name>
</gene>